<evidence type="ECO:0000313" key="1">
    <source>
        <dbReference type="EMBL" id="KAI1706948.1"/>
    </source>
</evidence>
<accession>A0AAD4MV43</accession>
<reference evidence="1" key="1">
    <citation type="submission" date="2022-01" db="EMBL/GenBank/DDBJ databases">
        <title>Genome Sequence Resource for Two Populations of Ditylenchus destructor, the Migratory Endoparasitic Phytonematode.</title>
        <authorList>
            <person name="Zhang H."/>
            <person name="Lin R."/>
            <person name="Xie B."/>
        </authorList>
    </citation>
    <scope>NUCLEOTIDE SEQUENCE</scope>
    <source>
        <strain evidence="1">BazhouSP</strain>
    </source>
</reference>
<protein>
    <submittedName>
        <fullName evidence="1">Uncharacterized protein</fullName>
    </submittedName>
</protein>
<evidence type="ECO:0000313" key="2">
    <source>
        <dbReference type="Proteomes" id="UP001201812"/>
    </source>
</evidence>
<comment type="caution">
    <text evidence="1">The sequence shown here is derived from an EMBL/GenBank/DDBJ whole genome shotgun (WGS) entry which is preliminary data.</text>
</comment>
<proteinExistence type="predicted"/>
<gene>
    <name evidence="1" type="ORF">DdX_12732</name>
</gene>
<sequence>MSCAREFLLPDMFGISPASQEESEANVAYHWQVVEACVDFEYKMFFGEDTVLKYVNAIQTGYIDHEQRRFQKSSGRFE</sequence>
<dbReference type="EMBL" id="JAKKPZ010000044">
    <property type="protein sequence ID" value="KAI1706948.1"/>
    <property type="molecule type" value="Genomic_DNA"/>
</dbReference>
<keyword evidence="2" id="KW-1185">Reference proteome</keyword>
<name>A0AAD4MV43_9BILA</name>
<dbReference type="AlphaFoldDB" id="A0AAD4MV43"/>
<organism evidence="1 2">
    <name type="scientific">Ditylenchus destructor</name>
    <dbReference type="NCBI Taxonomy" id="166010"/>
    <lineage>
        <taxon>Eukaryota</taxon>
        <taxon>Metazoa</taxon>
        <taxon>Ecdysozoa</taxon>
        <taxon>Nematoda</taxon>
        <taxon>Chromadorea</taxon>
        <taxon>Rhabditida</taxon>
        <taxon>Tylenchina</taxon>
        <taxon>Tylenchomorpha</taxon>
        <taxon>Sphaerularioidea</taxon>
        <taxon>Anguinidae</taxon>
        <taxon>Anguininae</taxon>
        <taxon>Ditylenchus</taxon>
    </lineage>
</organism>
<dbReference type="Proteomes" id="UP001201812">
    <property type="component" value="Unassembled WGS sequence"/>
</dbReference>